<dbReference type="AlphaFoldDB" id="G3B3Y5"/>
<feature type="region of interest" description="Disordered" evidence="1">
    <location>
        <begin position="313"/>
        <end position="384"/>
    </location>
</feature>
<dbReference type="InterPro" id="IPR011993">
    <property type="entry name" value="PH-like_dom_sf"/>
</dbReference>
<dbReference type="Proteomes" id="UP000000707">
    <property type="component" value="Unassembled WGS sequence"/>
</dbReference>
<dbReference type="EMBL" id="GL996521">
    <property type="protein sequence ID" value="EGV63890.1"/>
    <property type="molecule type" value="Genomic_DNA"/>
</dbReference>
<evidence type="ECO:0000313" key="2">
    <source>
        <dbReference type="EMBL" id="EGV63890.1"/>
    </source>
</evidence>
<dbReference type="PANTHER" id="PTHR37283:SF1">
    <property type="entry name" value="PH DOMAIN-CONTAINING PROTEIN YHR131C"/>
    <property type="match status" value="1"/>
</dbReference>
<reference evidence="2 3" key="1">
    <citation type="journal article" date="2011" name="Proc. Natl. Acad. Sci. U.S.A.">
        <title>Comparative genomics of xylose-fermenting fungi for enhanced biofuel production.</title>
        <authorList>
            <person name="Wohlbach D.J."/>
            <person name="Kuo A."/>
            <person name="Sato T.K."/>
            <person name="Potts K.M."/>
            <person name="Salamov A.A."/>
            <person name="LaButti K.M."/>
            <person name="Sun H."/>
            <person name="Clum A."/>
            <person name="Pangilinan J.L."/>
            <person name="Lindquist E.A."/>
            <person name="Lucas S."/>
            <person name="Lapidus A."/>
            <person name="Jin M."/>
            <person name="Gunawan C."/>
            <person name="Balan V."/>
            <person name="Dale B.E."/>
            <person name="Jeffries T.W."/>
            <person name="Zinkel R."/>
            <person name="Barry K.W."/>
            <person name="Grigoriev I.V."/>
            <person name="Gasch A.P."/>
        </authorList>
    </citation>
    <scope>NUCLEOTIDE SEQUENCE [LARGE SCALE GENOMIC DNA]</scope>
    <source>
        <strain evidence="3">ATCC 10573 / BCRC 21748 / CBS 615 / JCM 9827 / NBRC 10315 / NRRL Y-1498 / VKM Y-70</strain>
    </source>
</reference>
<dbReference type="PANTHER" id="PTHR37283">
    <property type="entry name" value="PH DOMAIN-CONTAINING PROTEIN YHR131C"/>
    <property type="match status" value="1"/>
</dbReference>
<proteinExistence type="predicted"/>
<dbReference type="OrthoDB" id="5865767at2759"/>
<keyword evidence="3" id="KW-1185">Reference proteome</keyword>
<dbReference type="STRING" id="590646.G3B3Y5"/>
<dbReference type="eggNOG" id="ENOG502QUAB">
    <property type="taxonomic scope" value="Eukaryota"/>
</dbReference>
<protein>
    <submittedName>
        <fullName evidence="2">PH domain-like protein</fullName>
    </submittedName>
</protein>
<evidence type="ECO:0000313" key="3">
    <source>
        <dbReference type="Proteomes" id="UP000000707"/>
    </source>
</evidence>
<dbReference type="SUPFAM" id="SSF50729">
    <property type="entry name" value="PH domain-like"/>
    <property type="match status" value="1"/>
</dbReference>
<dbReference type="Gene3D" id="2.30.29.30">
    <property type="entry name" value="Pleckstrin-homology domain (PH domain)/Phosphotyrosine-binding domain (PTB)"/>
    <property type="match status" value="1"/>
</dbReference>
<feature type="compositionally biased region" description="Acidic residues" evidence="1">
    <location>
        <begin position="330"/>
        <end position="359"/>
    </location>
</feature>
<sequence>MSTPQDDYLLLIEPNPVSPPEYNSLPPGGCPKFPIFHHEDVPHGLHNGLPEYTPSIYKIGPISRKVEWISPYEASTSRSWKNYIIELNSTQLNLYSVPSNLESHMLGFQIDDYGSHPPVKVSQDDDFYALNSTLSNRYDYEFFNYCKRMKAVKKLVRSYSLQHCRIGLASDYKKKTNVLRVRIESEQILLAFQNTKDLIDWNLALNIGKDLALDLIDRELPKYRTVPRRRRRRADGLSEPLFVNYDSVASTYNRSRSHSEPTNLINKMSRLKLRLRRDSSVNLSTSTVNSSASSILANSNSNSVLSMNTLSSVPQSDLTSIEPSSIEPSGIEDNDNDDDLSDYNSDYDDDFDNDNDDSELERPRAMKPRVSKSKSEEKRWSPNPENQTIRKYYKNSLRCIKPLNFDDTWTNLYVYLQSFSIQSFESPFKAYHYQSANLIGEKSA</sequence>
<organism evidence="3">
    <name type="scientific">Candida tenuis (strain ATCC 10573 / BCRC 21748 / CBS 615 / JCM 9827 / NBRC 10315 / NRRL Y-1498 / VKM Y-70)</name>
    <name type="common">Yeast</name>
    <name type="synonym">Yamadazyma tenuis</name>
    <dbReference type="NCBI Taxonomy" id="590646"/>
    <lineage>
        <taxon>Eukaryota</taxon>
        <taxon>Fungi</taxon>
        <taxon>Dikarya</taxon>
        <taxon>Ascomycota</taxon>
        <taxon>Saccharomycotina</taxon>
        <taxon>Pichiomycetes</taxon>
        <taxon>Debaryomycetaceae</taxon>
        <taxon>Yamadazyma</taxon>
    </lineage>
</organism>
<dbReference type="HOGENOM" id="CLU_012105_1_0_1"/>
<evidence type="ECO:0000256" key="1">
    <source>
        <dbReference type="SAM" id="MobiDB-lite"/>
    </source>
</evidence>
<accession>G3B3Y5</accession>
<gene>
    <name evidence="2" type="ORF">CANTEDRAFT_130262</name>
</gene>
<name>G3B3Y5_CANTC</name>
<feature type="compositionally biased region" description="Low complexity" evidence="1">
    <location>
        <begin position="320"/>
        <end position="329"/>
    </location>
</feature>